<name>A0A0M2Q430_PROHO</name>
<accession>A0A0M2Q430</accession>
<dbReference type="EMBL" id="AJTX02000002">
    <property type="protein sequence ID" value="KKJ01322.1"/>
    <property type="molecule type" value="Genomic_DNA"/>
</dbReference>
<comment type="caution">
    <text evidence="1">The sequence shown here is derived from an EMBL/GenBank/DDBJ whole genome shotgun (WGS) entry which is preliminary data.</text>
</comment>
<organism evidence="1 2">
    <name type="scientific">Prochlorothrix hollandica PCC 9006 = CALU 1027</name>
    <dbReference type="NCBI Taxonomy" id="317619"/>
    <lineage>
        <taxon>Bacteria</taxon>
        <taxon>Bacillati</taxon>
        <taxon>Cyanobacteriota</taxon>
        <taxon>Cyanophyceae</taxon>
        <taxon>Prochlorotrichales</taxon>
        <taxon>Prochlorotrichaceae</taxon>
        <taxon>Prochlorothrix</taxon>
    </lineage>
</organism>
<keyword evidence="2" id="KW-1185">Reference proteome</keyword>
<dbReference type="STRING" id="317619.GCA_000332315_03777"/>
<evidence type="ECO:0000313" key="2">
    <source>
        <dbReference type="Proteomes" id="UP000034681"/>
    </source>
</evidence>
<dbReference type="RefSeq" id="WP_017713955.1">
    <property type="nucleotide sequence ID" value="NZ_KB235941.1"/>
</dbReference>
<proteinExistence type="predicted"/>
<protein>
    <submittedName>
        <fullName evidence="1">Uncharacterized protein</fullName>
    </submittedName>
</protein>
<dbReference type="Proteomes" id="UP000034681">
    <property type="component" value="Unassembled WGS sequence"/>
</dbReference>
<dbReference type="AlphaFoldDB" id="A0A0M2Q430"/>
<reference evidence="1" key="1">
    <citation type="submission" date="2012-04" db="EMBL/GenBank/DDBJ databases">
        <authorList>
            <person name="Borisov I.G."/>
            <person name="Ivanikova N.V."/>
            <person name="Pinevich A.V."/>
        </authorList>
    </citation>
    <scope>NUCLEOTIDE SEQUENCE</scope>
    <source>
        <strain evidence="1">CALU 1027</strain>
    </source>
</reference>
<sequence>MVIQGLTVASAKATLGQGIAAAQVLTLRGGAFVRAAKLHKAAILEQRKKQRTTAADGQGCPHCGAMDLQAKVADECWGICALHGTRWLNQGATEEADTATLYLIDLYQDITPAA</sequence>
<gene>
    <name evidence="1" type="ORF">PROH_02910</name>
</gene>
<evidence type="ECO:0000313" key="1">
    <source>
        <dbReference type="EMBL" id="KKJ01322.1"/>
    </source>
</evidence>